<dbReference type="AlphaFoldDB" id="A0A7W8JZR4"/>
<organism evidence="1 2">
    <name type="scientific">Deinococcus humi</name>
    <dbReference type="NCBI Taxonomy" id="662880"/>
    <lineage>
        <taxon>Bacteria</taxon>
        <taxon>Thermotogati</taxon>
        <taxon>Deinococcota</taxon>
        <taxon>Deinococci</taxon>
        <taxon>Deinococcales</taxon>
        <taxon>Deinococcaceae</taxon>
        <taxon>Deinococcus</taxon>
    </lineage>
</organism>
<dbReference type="RefSeq" id="WP_184138021.1">
    <property type="nucleotide sequence ID" value="NZ_JACHFL010000028.1"/>
</dbReference>
<keyword evidence="2" id="KW-1185">Reference proteome</keyword>
<sequence>MTGMNSMTAILSPGLQGIHNPDVHDTLEVGGPSGLRFLEFRRKLLGGDPQMRGIAAHASTHHPEMQELLRTIRPHLYTVHLLHGYYAALNPLLIEPETWTPKQREQVKLITDLLLTACLLEDVPDYRQHSELLIKAGLRPTNHQPSDDPLVKRVVETLEAYDAAQAAAPGNAPLERLLAEFSQQHPSF</sequence>
<reference evidence="1 2" key="1">
    <citation type="submission" date="2020-08" db="EMBL/GenBank/DDBJ databases">
        <title>Genomic Encyclopedia of Type Strains, Phase IV (KMG-IV): sequencing the most valuable type-strain genomes for metagenomic binning, comparative biology and taxonomic classification.</title>
        <authorList>
            <person name="Goeker M."/>
        </authorList>
    </citation>
    <scope>NUCLEOTIDE SEQUENCE [LARGE SCALE GENOMIC DNA]</scope>
    <source>
        <strain evidence="1 2">DSM 27939</strain>
    </source>
</reference>
<dbReference type="Proteomes" id="UP000552709">
    <property type="component" value="Unassembled WGS sequence"/>
</dbReference>
<accession>A0A7W8JZR4</accession>
<evidence type="ECO:0000313" key="1">
    <source>
        <dbReference type="EMBL" id="MBB5366154.1"/>
    </source>
</evidence>
<comment type="caution">
    <text evidence="1">The sequence shown here is derived from an EMBL/GenBank/DDBJ whole genome shotgun (WGS) entry which is preliminary data.</text>
</comment>
<protein>
    <submittedName>
        <fullName evidence="1">Uncharacterized protein</fullName>
    </submittedName>
</protein>
<evidence type="ECO:0000313" key="2">
    <source>
        <dbReference type="Proteomes" id="UP000552709"/>
    </source>
</evidence>
<name>A0A7W8JZR4_9DEIO</name>
<dbReference type="EMBL" id="JACHFL010000028">
    <property type="protein sequence ID" value="MBB5366154.1"/>
    <property type="molecule type" value="Genomic_DNA"/>
</dbReference>
<proteinExistence type="predicted"/>
<gene>
    <name evidence="1" type="ORF">HNQ08_005283</name>
</gene>